<reference evidence="1" key="1">
    <citation type="submission" date="2021-06" db="EMBL/GenBank/DDBJ databases">
        <authorList>
            <person name="Kallberg Y."/>
            <person name="Tangrot J."/>
            <person name="Rosling A."/>
        </authorList>
    </citation>
    <scope>NUCLEOTIDE SEQUENCE</scope>
    <source>
        <strain evidence="1">MA453B</strain>
    </source>
</reference>
<comment type="caution">
    <text evidence="1">The sequence shown here is derived from an EMBL/GenBank/DDBJ whole genome shotgun (WGS) entry which is preliminary data.</text>
</comment>
<accession>A0A9N9IVS1</accession>
<sequence length="84" mass="9792">EIVDNEELTLQKQLKAKEILLTEETLFVQNIENMGRTNVTTHSINTVLPIVRNEAVKRVEKAQESAKRKYNQNLLPIEEFKEEI</sequence>
<keyword evidence="2" id="KW-1185">Reference proteome</keyword>
<feature type="non-terminal residue" evidence="1">
    <location>
        <position position="84"/>
    </location>
</feature>
<dbReference type="AlphaFoldDB" id="A0A9N9IVS1"/>
<proteinExistence type="predicted"/>
<evidence type="ECO:0000313" key="2">
    <source>
        <dbReference type="Proteomes" id="UP000789405"/>
    </source>
</evidence>
<protein>
    <submittedName>
        <fullName evidence="1">27926_t:CDS:1</fullName>
    </submittedName>
</protein>
<dbReference type="EMBL" id="CAJVPY010015447">
    <property type="protein sequence ID" value="CAG8751823.1"/>
    <property type="molecule type" value="Genomic_DNA"/>
</dbReference>
<dbReference type="OrthoDB" id="2492189at2759"/>
<name>A0A9N9IVS1_9GLOM</name>
<gene>
    <name evidence="1" type="ORF">DERYTH_LOCUS16977</name>
</gene>
<organism evidence="1 2">
    <name type="scientific">Dentiscutata erythropus</name>
    <dbReference type="NCBI Taxonomy" id="1348616"/>
    <lineage>
        <taxon>Eukaryota</taxon>
        <taxon>Fungi</taxon>
        <taxon>Fungi incertae sedis</taxon>
        <taxon>Mucoromycota</taxon>
        <taxon>Glomeromycotina</taxon>
        <taxon>Glomeromycetes</taxon>
        <taxon>Diversisporales</taxon>
        <taxon>Gigasporaceae</taxon>
        <taxon>Dentiscutata</taxon>
    </lineage>
</organism>
<feature type="non-terminal residue" evidence="1">
    <location>
        <position position="1"/>
    </location>
</feature>
<dbReference type="Proteomes" id="UP000789405">
    <property type="component" value="Unassembled WGS sequence"/>
</dbReference>
<evidence type="ECO:0000313" key="1">
    <source>
        <dbReference type="EMBL" id="CAG8751823.1"/>
    </source>
</evidence>